<dbReference type="Proteomes" id="UP000676386">
    <property type="component" value="Unassembled WGS sequence"/>
</dbReference>
<keyword evidence="1" id="KW-0732">Signal</keyword>
<dbReference type="InterPro" id="IPR011250">
    <property type="entry name" value="OMP/PagP_B-barrel"/>
</dbReference>
<reference evidence="3 4" key="1">
    <citation type="submission" date="2021-04" db="EMBL/GenBank/DDBJ databases">
        <title>Chitinophaga sp. nov., isolated from the rhizosphere soil.</title>
        <authorList>
            <person name="He S."/>
        </authorList>
    </citation>
    <scope>NUCLEOTIDE SEQUENCE [LARGE SCALE GENOMIC DNA]</scope>
    <source>
        <strain evidence="3 4">2R12</strain>
    </source>
</reference>
<name>A0ABS5IWU7_9BACT</name>
<protein>
    <submittedName>
        <fullName evidence="3">Outer membrane beta-barrel protein</fullName>
    </submittedName>
</protein>
<comment type="caution">
    <text evidence="3">The sequence shown here is derived from an EMBL/GenBank/DDBJ whole genome shotgun (WGS) entry which is preliminary data.</text>
</comment>
<organism evidence="3 4">
    <name type="scientific">Chitinophaga hostae</name>
    <dbReference type="NCBI Taxonomy" id="2831022"/>
    <lineage>
        <taxon>Bacteria</taxon>
        <taxon>Pseudomonadati</taxon>
        <taxon>Bacteroidota</taxon>
        <taxon>Chitinophagia</taxon>
        <taxon>Chitinophagales</taxon>
        <taxon>Chitinophagaceae</taxon>
        <taxon>Chitinophaga</taxon>
    </lineage>
</organism>
<evidence type="ECO:0000313" key="3">
    <source>
        <dbReference type="EMBL" id="MBS0027328.1"/>
    </source>
</evidence>
<feature type="signal peptide" evidence="1">
    <location>
        <begin position="1"/>
        <end position="21"/>
    </location>
</feature>
<accession>A0ABS5IWU7</accession>
<dbReference type="SUPFAM" id="SSF56925">
    <property type="entry name" value="OMPA-like"/>
    <property type="match status" value="1"/>
</dbReference>
<evidence type="ECO:0000313" key="4">
    <source>
        <dbReference type="Proteomes" id="UP000676386"/>
    </source>
</evidence>
<feature type="domain" description="Outer membrane protein beta-barrel" evidence="2">
    <location>
        <begin position="23"/>
        <end position="207"/>
    </location>
</feature>
<proteinExistence type="predicted"/>
<dbReference type="RefSeq" id="WP_211972426.1">
    <property type="nucleotide sequence ID" value="NZ_JAGTXB010000003.1"/>
</dbReference>
<evidence type="ECO:0000259" key="2">
    <source>
        <dbReference type="Pfam" id="PF13568"/>
    </source>
</evidence>
<dbReference type="Pfam" id="PF13568">
    <property type="entry name" value="OMP_b-brl_2"/>
    <property type="match status" value="1"/>
</dbReference>
<evidence type="ECO:0000256" key="1">
    <source>
        <dbReference type="SAM" id="SignalP"/>
    </source>
</evidence>
<gene>
    <name evidence="3" type="ORF">KE626_08410</name>
</gene>
<sequence length="249" mass="28820">MRTRTFLVVLLYFISGLPASAQLSMGLETGMTRNHLYTSLNNRSNTAYEAVNGWLIGVPVTYQFNSWLGIQADPLLMQKNYRLRRTGYYDGVYHQNNNYYLKLPVMAQLCLQYHRLQLFLHAGGYVAWWMAGRIKGVQPAILNNADPLPADEEPDNILQMQQAYAYHERYTFDARKDRRIELGGLAGLGAGWQLPSGYHLFVEVRYCSAWNQHQKPYMIRQPAAYNETLMIMTGCRFYIAKRKRNENAD</sequence>
<keyword evidence="4" id="KW-1185">Reference proteome</keyword>
<feature type="chain" id="PRO_5047053839" evidence="1">
    <location>
        <begin position="22"/>
        <end position="249"/>
    </location>
</feature>
<dbReference type="InterPro" id="IPR025665">
    <property type="entry name" value="Beta-barrel_OMP_2"/>
</dbReference>
<dbReference type="EMBL" id="JAGTXB010000003">
    <property type="protein sequence ID" value="MBS0027328.1"/>
    <property type="molecule type" value="Genomic_DNA"/>
</dbReference>